<protein>
    <submittedName>
        <fullName evidence="7">Amino acid transporter</fullName>
    </submittedName>
</protein>
<keyword evidence="2" id="KW-1003">Cell membrane</keyword>
<accession>A0A5E5A049</accession>
<keyword evidence="4 6" id="KW-1133">Transmembrane helix</keyword>
<evidence type="ECO:0000256" key="6">
    <source>
        <dbReference type="SAM" id="Phobius"/>
    </source>
</evidence>
<dbReference type="OrthoDB" id="9804822at2"/>
<dbReference type="GO" id="GO:0005886">
    <property type="term" value="C:plasma membrane"/>
    <property type="evidence" value="ECO:0007669"/>
    <property type="project" value="UniProtKB-SubCell"/>
</dbReference>
<feature type="transmembrane region" description="Helical" evidence="6">
    <location>
        <begin position="40"/>
        <end position="62"/>
    </location>
</feature>
<gene>
    <name evidence="7" type="ORF">PAN31117_02485</name>
</gene>
<dbReference type="GO" id="GO:0015171">
    <property type="term" value="F:amino acid transmembrane transporter activity"/>
    <property type="evidence" value="ECO:0007669"/>
    <property type="project" value="TreeGrafter"/>
</dbReference>
<sequence length="205" mass="21840">MVDWSVVVTVFSVYAAAVVIPGPNFVAITHKAVTGKRSDALALVAGIVTVNLFWATCAVLGIGVVFAIFPWLAIGVKLTGAAYLIWFGLRLVMSARAIHTEVRQPTKPPLFRAAFLQGIATNIANPKSIAFYAAVFSSAVPTHVSTPTFFAMLATVGISATCWYGVVALVLSHARIASAYRRAKAWIDLTCGGLMIALGIRQAFR</sequence>
<evidence type="ECO:0000256" key="2">
    <source>
        <dbReference type="ARBA" id="ARBA00022475"/>
    </source>
</evidence>
<comment type="subcellular location">
    <subcellularLocation>
        <location evidence="1">Cell membrane</location>
        <topology evidence="1">Multi-pass membrane protein</topology>
    </subcellularLocation>
</comment>
<evidence type="ECO:0000256" key="5">
    <source>
        <dbReference type="ARBA" id="ARBA00023136"/>
    </source>
</evidence>
<name>A0A5E5A049_9BURK</name>
<feature type="transmembrane region" description="Helical" evidence="6">
    <location>
        <begin position="148"/>
        <end position="171"/>
    </location>
</feature>
<dbReference type="EMBL" id="CABPSP010000006">
    <property type="protein sequence ID" value="VVE67039.1"/>
    <property type="molecule type" value="Genomic_DNA"/>
</dbReference>
<feature type="transmembrane region" description="Helical" evidence="6">
    <location>
        <begin position="68"/>
        <end position="89"/>
    </location>
</feature>
<evidence type="ECO:0000256" key="3">
    <source>
        <dbReference type="ARBA" id="ARBA00022692"/>
    </source>
</evidence>
<dbReference type="PANTHER" id="PTHR30086">
    <property type="entry name" value="ARGININE EXPORTER PROTEIN ARGO"/>
    <property type="match status" value="1"/>
</dbReference>
<dbReference type="PANTHER" id="PTHR30086:SF19">
    <property type="entry name" value="THREONINE EFFLUX PROTEIN"/>
    <property type="match status" value="1"/>
</dbReference>
<feature type="transmembrane region" description="Helical" evidence="6">
    <location>
        <begin position="6"/>
        <end position="28"/>
    </location>
</feature>
<dbReference type="AlphaFoldDB" id="A0A5E5A049"/>
<evidence type="ECO:0000256" key="4">
    <source>
        <dbReference type="ARBA" id="ARBA00022989"/>
    </source>
</evidence>
<dbReference type="Proteomes" id="UP000383122">
    <property type="component" value="Unassembled WGS sequence"/>
</dbReference>
<evidence type="ECO:0000256" key="1">
    <source>
        <dbReference type="ARBA" id="ARBA00004651"/>
    </source>
</evidence>
<proteinExistence type="predicted"/>
<dbReference type="RefSeq" id="WP_150738447.1">
    <property type="nucleotide sequence ID" value="NZ_CABPSP010000006.1"/>
</dbReference>
<evidence type="ECO:0000313" key="8">
    <source>
        <dbReference type="Proteomes" id="UP000383122"/>
    </source>
</evidence>
<feature type="transmembrane region" description="Helical" evidence="6">
    <location>
        <begin position="183"/>
        <end position="204"/>
    </location>
</feature>
<keyword evidence="5 6" id="KW-0472">Membrane</keyword>
<dbReference type="InterPro" id="IPR001123">
    <property type="entry name" value="LeuE-type"/>
</dbReference>
<keyword evidence="8" id="KW-1185">Reference proteome</keyword>
<evidence type="ECO:0000313" key="7">
    <source>
        <dbReference type="EMBL" id="VVE67039.1"/>
    </source>
</evidence>
<organism evidence="7 8">
    <name type="scientific">Pandoraea anapnoica</name>
    <dbReference type="NCBI Taxonomy" id="2508301"/>
    <lineage>
        <taxon>Bacteria</taxon>
        <taxon>Pseudomonadati</taxon>
        <taxon>Pseudomonadota</taxon>
        <taxon>Betaproteobacteria</taxon>
        <taxon>Burkholderiales</taxon>
        <taxon>Burkholderiaceae</taxon>
        <taxon>Pandoraea</taxon>
    </lineage>
</organism>
<reference evidence="7 8" key="1">
    <citation type="submission" date="2019-08" db="EMBL/GenBank/DDBJ databases">
        <authorList>
            <person name="Peeters C."/>
        </authorList>
    </citation>
    <scope>NUCLEOTIDE SEQUENCE [LARGE SCALE GENOMIC DNA]</scope>
    <source>
        <strain evidence="7 8">LMG 31117</strain>
    </source>
</reference>
<dbReference type="Pfam" id="PF01810">
    <property type="entry name" value="LysE"/>
    <property type="match status" value="1"/>
</dbReference>
<feature type="transmembrane region" description="Helical" evidence="6">
    <location>
        <begin position="110"/>
        <end position="136"/>
    </location>
</feature>
<keyword evidence="3 6" id="KW-0812">Transmembrane</keyword>